<dbReference type="Pfam" id="PF12796">
    <property type="entry name" value="Ank_2"/>
    <property type="match status" value="2"/>
</dbReference>
<organism evidence="6 7">
    <name type="scientific">Mytilus coruscus</name>
    <name type="common">Sea mussel</name>
    <dbReference type="NCBI Taxonomy" id="42192"/>
    <lineage>
        <taxon>Eukaryota</taxon>
        <taxon>Metazoa</taxon>
        <taxon>Spiralia</taxon>
        <taxon>Lophotrochozoa</taxon>
        <taxon>Mollusca</taxon>
        <taxon>Bivalvia</taxon>
        <taxon>Autobranchia</taxon>
        <taxon>Pteriomorphia</taxon>
        <taxon>Mytilida</taxon>
        <taxon>Mytiloidea</taxon>
        <taxon>Mytilidae</taxon>
        <taxon>Mytilinae</taxon>
        <taxon>Mytilus</taxon>
    </lineage>
</organism>
<dbReference type="InterPro" id="IPR036770">
    <property type="entry name" value="Ankyrin_rpt-contain_sf"/>
</dbReference>
<dbReference type="CDD" id="cd01671">
    <property type="entry name" value="CARD"/>
    <property type="match status" value="2"/>
</dbReference>
<dbReference type="OrthoDB" id="6147489at2759"/>
<keyword evidence="2 3" id="KW-0040">ANK repeat</keyword>
<evidence type="ECO:0000259" key="5">
    <source>
        <dbReference type="PROSITE" id="PS50209"/>
    </source>
</evidence>
<evidence type="ECO:0000313" key="6">
    <source>
        <dbReference type="EMBL" id="CAC5358849.1"/>
    </source>
</evidence>
<keyword evidence="4" id="KW-1133">Transmembrane helix</keyword>
<evidence type="ECO:0000313" key="7">
    <source>
        <dbReference type="Proteomes" id="UP000507470"/>
    </source>
</evidence>
<evidence type="ECO:0000256" key="1">
    <source>
        <dbReference type="ARBA" id="ARBA00022737"/>
    </source>
</evidence>
<feature type="repeat" description="ANK" evidence="3">
    <location>
        <begin position="1160"/>
        <end position="1192"/>
    </location>
</feature>
<name>A0A6J8A077_MYTCO</name>
<dbReference type="PROSITE" id="PS50088">
    <property type="entry name" value="ANK_REPEAT"/>
    <property type="match status" value="6"/>
</dbReference>
<feature type="domain" description="CARD" evidence="5">
    <location>
        <begin position="209"/>
        <end position="299"/>
    </location>
</feature>
<accession>A0A6J8A077</accession>
<protein>
    <recommendedName>
        <fullName evidence="5">CARD domain-containing protein</fullName>
    </recommendedName>
</protein>
<dbReference type="InterPro" id="IPR027417">
    <property type="entry name" value="P-loop_NTPase"/>
</dbReference>
<feature type="transmembrane region" description="Helical" evidence="4">
    <location>
        <begin position="1346"/>
        <end position="1368"/>
    </location>
</feature>
<dbReference type="Proteomes" id="UP000507470">
    <property type="component" value="Unassembled WGS sequence"/>
</dbReference>
<sequence>MQMFMPAKKQFAALLKVLPCIVDFIPRWGNILTFASKFEGLLLQIIFHVQCTRPKSASTSGERKNLFSEETDCLRLIYLFIVKVLPCIVDFIPRWGNILTFASKFEQCTRPKSASTSGERKNLFSAETDCLRLTYLFIVKVLLCIVDFIPRRGNILTFASKCEKTNFPQVLEKHIKRTHNIDLHVAIEKTEEDLRRVLTAEELSDLYHMKRLYNHHLYPYYHGIVHNTKLDSSIMDFLITMGIMTVGDRDEVDQCASQTRKNKLILDKMMDQSENACELFLKAVQRDFDNFAETCMKKEQEVDMGEQIVNQEIGHNSIRIMKNYDMLVREMSNTVGIIDHLISKEVLDVDDMQEIESLGVQSEMNRKLISKIKTDNGYSELLMALNADVVNSTLVDKIESTSVTEEDIERYKPTSQHQSFGTSLGLSIMISLCVAIDRAELPKVESFIEDNTVQKDLTQLKVHMNFIVEEEEISEEKYSHLAIELTNIIQRLGGEDVKRSCEKYFMTSCCVNEMNCLLDKIKRQKRKASIRRQITEELEEEMKIPKNIREQHYTIINEWKRNDKVFSVTHSTERIMQSVSKNSQITIVGSPGSGKTSIARHVALKLIQNEKYQIVPIYSADEILLYGDIKSKQVFVIDDILGVFGVDMNKINYLESRADAIINLLKTSGSKLIMTCRKAVFNTITLTTSVVAENAFDVDHEENKLSNEDKKAILEIHCMKKGVSPAMYDSLSLDSAVIMFPLLCKLFSNEKRYQMIGARFFTHPYECLLNEVQKNQERNKAQYAALVMCMINGGKLSMANFPATVIKEDVYEHCEIDKGTSSVTILKALEQLIGTYTEKAGNQFSFIHDSLFEVMAYHYGKQYPDQILKYSSTSYIANMVTVGDAHTTLCIQLQEHDYHLLAERIYNDIQHMELNYVFRNTALKYIKFFKIFKQMLENKPYKEITDLFLQNQYEKNCTNIVDQGEKLLRELNTEDVFLGRALTRSQDTLMNKRIKKDNSVTYHIRVLSWVVFYGHKRLLRYLLHLVLKHNDSPCEIFGETTSEQTRLLILGCCSGDLDTLDIVLNNVKHECLNATLLQTKEDFETKKRNKHRCKTPLTAAYMDVGEASRCISKLIEMGSDVHKMDELGHVPILNAAYSGNKAVLKALLDANADINYGNNGKSSPLFTAASLNHLDAVKILIEFGASVNKGKSDNTTPLFRTAERGNLEIARFLIKNGANVNLCDTLKRSPLHGASIQGFRHIEYKVIQEQQCQVVELLLNNGARVNATDKYNRSPLFLASQRGHYELANIFLQNNADPNIIDSFQRSPLFVASQNRHHNIVDLLVEHGAHKNIRPKWTYEFWRNRIAFISSICTCIIVLLCFLAYFIFQ</sequence>
<feature type="repeat" description="ANK" evidence="3">
    <location>
        <begin position="1226"/>
        <end position="1270"/>
    </location>
</feature>
<dbReference type="PROSITE" id="PS50209">
    <property type="entry name" value="CARD"/>
    <property type="match status" value="2"/>
</dbReference>
<feature type="repeat" description="ANK" evidence="3">
    <location>
        <begin position="1127"/>
        <end position="1159"/>
    </location>
</feature>
<feature type="domain" description="CARD" evidence="5">
    <location>
        <begin position="320"/>
        <end position="377"/>
    </location>
</feature>
<dbReference type="PROSITE" id="PS50297">
    <property type="entry name" value="ANK_REP_REGION"/>
    <property type="match status" value="4"/>
</dbReference>
<dbReference type="InterPro" id="IPR011029">
    <property type="entry name" value="DEATH-like_dom_sf"/>
</dbReference>
<keyword evidence="4" id="KW-0812">Transmembrane</keyword>
<dbReference type="SUPFAM" id="SSF48403">
    <property type="entry name" value="Ankyrin repeat"/>
    <property type="match status" value="1"/>
</dbReference>
<dbReference type="InterPro" id="IPR049050">
    <property type="entry name" value="nSTAND3"/>
</dbReference>
<keyword evidence="1" id="KW-0677">Repeat</keyword>
<dbReference type="SUPFAM" id="SSF47986">
    <property type="entry name" value="DEATH domain"/>
    <property type="match status" value="2"/>
</dbReference>
<dbReference type="GO" id="GO:0042981">
    <property type="term" value="P:regulation of apoptotic process"/>
    <property type="evidence" value="ECO:0007669"/>
    <property type="project" value="InterPro"/>
</dbReference>
<dbReference type="EMBL" id="CACVKT020000402">
    <property type="protein sequence ID" value="CAC5358849.1"/>
    <property type="molecule type" value="Genomic_DNA"/>
</dbReference>
<dbReference type="InterPro" id="IPR001315">
    <property type="entry name" value="CARD"/>
</dbReference>
<reference evidence="6 7" key="1">
    <citation type="submission" date="2020-06" db="EMBL/GenBank/DDBJ databases">
        <authorList>
            <person name="Li R."/>
            <person name="Bekaert M."/>
        </authorList>
    </citation>
    <scope>NUCLEOTIDE SEQUENCE [LARGE SCALE GENOMIC DNA]</scope>
    <source>
        <strain evidence="7">wild</strain>
    </source>
</reference>
<dbReference type="Pfam" id="PF00619">
    <property type="entry name" value="CARD"/>
    <property type="match status" value="1"/>
</dbReference>
<dbReference type="PANTHER" id="PTHR24198">
    <property type="entry name" value="ANKYRIN REPEAT AND PROTEIN KINASE DOMAIN-CONTAINING PROTEIN"/>
    <property type="match status" value="1"/>
</dbReference>
<dbReference type="Gene3D" id="1.10.533.10">
    <property type="entry name" value="Death Domain, Fas"/>
    <property type="match status" value="2"/>
</dbReference>
<feature type="repeat" description="ANK" evidence="3">
    <location>
        <begin position="1271"/>
        <end position="1303"/>
    </location>
</feature>
<keyword evidence="4" id="KW-0472">Membrane</keyword>
<evidence type="ECO:0000256" key="4">
    <source>
        <dbReference type="SAM" id="Phobius"/>
    </source>
</evidence>
<dbReference type="SUPFAM" id="SSF52540">
    <property type="entry name" value="P-loop containing nucleoside triphosphate hydrolases"/>
    <property type="match status" value="1"/>
</dbReference>
<dbReference type="Pfam" id="PF00023">
    <property type="entry name" value="Ank"/>
    <property type="match status" value="1"/>
</dbReference>
<evidence type="ECO:0000256" key="3">
    <source>
        <dbReference type="PROSITE-ProRule" id="PRU00023"/>
    </source>
</evidence>
<dbReference type="Pfam" id="PF20720">
    <property type="entry name" value="nSTAND3"/>
    <property type="match status" value="1"/>
</dbReference>
<proteinExistence type="predicted"/>
<evidence type="ECO:0000256" key="2">
    <source>
        <dbReference type="ARBA" id="ARBA00023043"/>
    </source>
</evidence>
<gene>
    <name evidence="6" type="ORF">MCOR_1929</name>
</gene>
<dbReference type="Gene3D" id="1.25.40.20">
    <property type="entry name" value="Ankyrin repeat-containing domain"/>
    <property type="match status" value="1"/>
</dbReference>
<feature type="repeat" description="ANK" evidence="3">
    <location>
        <begin position="1193"/>
        <end position="1225"/>
    </location>
</feature>
<dbReference type="InterPro" id="IPR002110">
    <property type="entry name" value="Ankyrin_rpt"/>
</dbReference>
<keyword evidence="7" id="KW-1185">Reference proteome</keyword>
<feature type="repeat" description="ANK" evidence="3">
    <location>
        <begin position="1304"/>
        <end position="1336"/>
    </location>
</feature>
<dbReference type="PANTHER" id="PTHR24198:SF165">
    <property type="entry name" value="ANKYRIN REPEAT-CONTAINING PROTEIN-RELATED"/>
    <property type="match status" value="1"/>
</dbReference>
<dbReference type="SMART" id="SM00248">
    <property type="entry name" value="ANK"/>
    <property type="match status" value="8"/>
</dbReference>
<dbReference type="Gene3D" id="3.40.50.300">
    <property type="entry name" value="P-loop containing nucleotide triphosphate hydrolases"/>
    <property type="match status" value="1"/>
</dbReference>